<reference evidence="2 3" key="1">
    <citation type="submission" date="2019-06" db="EMBL/GenBank/DDBJ databases">
        <title>Genomic Encyclopedia of Type Strains, Phase IV (KMG-V): Genome sequencing to study the core and pangenomes of soil and plant-associated prokaryotes.</title>
        <authorList>
            <person name="Whitman W."/>
        </authorList>
    </citation>
    <scope>NUCLEOTIDE SEQUENCE [LARGE SCALE GENOMIC DNA]</scope>
    <source>
        <strain evidence="2 3">BR 510</strain>
    </source>
</reference>
<feature type="transmembrane region" description="Helical" evidence="1">
    <location>
        <begin position="21"/>
        <end position="37"/>
    </location>
</feature>
<keyword evidence="3" id="KW-1185">Reference proteome</keyword>
<name>A0A560CXL0_9BRAD</name>
<feature type="transmembrane region" description="Helical" evidence="1">
    <location>
        <begin position="43"/>
        <end position="63"/>
    </location>
</feature>
<accession>A0A560CXL0</accession>
<evidence type="ECO:0000313" key="2">
    <source>
        <dbReference type="EMBL" id="TWA89598.1"/>
    </source>
</evidence>
<evidence type="ECO:0000256" key="1">
    <source>
        <dbReference type="SAM" id="Phobius"/>
    </source>
</evidence>
<dbReference type="Pfam" id="PF25612">
    <property type="entry name" value="DUF7940"/>
    <property type="match status" value="1"/>
</dbReference>
<protein>
    <submittedName>
        <fullName evidence="2">Uncharacterized protein</fullName>
    </submittedName>
</protein>
<dbReference type="RefSeq" id="WP_145670200.1">
    <property type="nucleotide sequence ID" value="NZ_VITK01000019.1"/>
</dbReference>
<evidence type="ECO:0000313" key="3">
    <source>
        <dbReference type="Proteomes" id="UP000319949"/>
    </source>
</evidence>
<keyword evidence="1" id="KW-0472">Membrane</keyword>
<organism evidence="2 3">
    <name type="scientific">Bradyrhizobium stylosanthis</name>
    <dbReference type="NCBI Taxonomy" id="1803665"/>
    <lineage>
        <taxon>Bacteria</taxon>
        <taxon>Pseudomonadati</taxon>
        <taxon>Pseudomonadota</taxon>
        <taxon>Alphaproteobacteria</taxon>
        <taxon>Hyphomicrobiales</taxon>
        <taxon>Nitrobacteraceae</taxon>
        <taxon>Bradyrhizobium</taxon>
    </lineage>
</organism>
<proteinExistence type="predicted"/>
<keyword evidence="1" id="KW-1133">Transmembrane helix</keyword>
<gene>
    <name evidence="2" type="ORF">FBZ96_11966</name>
</gene>
<sequence>MKLIENAWEDLHRLWSIRASIMLSVFLGVSGLLAAFVDTVNPWVLVGVSMVLNGLVIPILRLIKQREPAPAAEPEA</sequence>
<dbReference type="Proteomes" id="UP000319949">
    <property type="component" value="Unassembled WGS sequence"/>
</dbReference>
<comment type="caution">
    <text evidence="2">The sequence shown here is derived from an EMBL/GenBank/DDBJ whole genome shotgun (WGS) entry which is preliminary data.</text>
</comment>
<dbReference type="OrthoDB" id="8252846at2"/>
<dbReference type="EMBL" id="VITK01000019">
    <property type="protein sequence ID" value="TWA89598.1"/>
    <property type="molecule type" value="Genomic_DNA"/>
</dbReference>
<dbReference type="AlphaFoldDB" id="A0A560CXL0"/>
<keyword evidence="1" id="KW-0812">Transmembrane</keyword>
<dbReference type="InterPro" id="IPR057700">
    <property type="entry name" value="DUF7940"/>
</dbReference>